<dbReference type="PANTHER" id="PTHR34294:SF1">
    <property type="entry name" value="TRANSCRIPTIONAL REGULATOR LSRR"/>
    <property type="match status" value="1"/>
</dbReference>
<dbReference type="Pfam" id="PF04198">
    <property type="entry name" value="Sugar-bind"/>
    <property type="match status" value="1"/>
</dbReference>
<comment type="caution">
    <text evidence="6">The sequence shown here is derived from an EMBL/GenBank/DDBJ whole genome shotgun (WGS) entry which is preliminary data.</text>
</comment>
<dbReference type="InterPro" id="IPR037171">
    <property type="entry name" value="NagB/RpiA_transferase-like"/>
</dbReference>
<evidence type="ECO:0000256" key="4">
    <source>
        <dbReference type="ARBA" id="ARBA00023163"/>
    </source>
</evidence>
<dbReference type="EMBL" id="RJVQ01000003">
    <property type="protein sequence ID" value="RQW63632.1"/>
    <property type="molecule type" value="Genomic_DNA"/>
</dbReference>
<reference evidence="6 7" key="1">
    <citation type="submission" date="2018-11" db="EMBL/GenBank/DDBJ databases">
        <title>Vibrio LJC006 sp. nov., isolated from seawater during the bloom of the enteromorpha.</title>
        <authorList>
            <person name="Liang J."/>
        </authorList>
    </citation>
    <scope>NUCLEOTIDE SEQUENCE [LARGE SCALE GENOMIC DNA]</scope>
    <source>
        <strain evidence="6 7">LJC006</strain>
    </source>
</reference>
<dbReference type="PANTHER" id="PTHR34294">
    <property type="entry name" value="TRANSCRIPTIONAL REGULATOR-RELATED"/>
    <property type="match status" value="1"/>
</dbReference>
<dbReference type="InterPro" id="IPR007324">
    <property type="entry name" value="Sugar-bd_dom_put"/>
</dbReference>
<keyword evidence="3" id="KW-0238">DNA-binding</keyword>
<dbReference type="Gene3D" id="3.40.50.1360">
    <property type="match status" value="1"/>
</dbReference>
<protein>
    <submittedName>
        <fullName evidence="6">Sugar-binding transcriptional regulator</fullName>
    </submittedName>
</protein>
<evidence type="ECO:0000256" key="2">
    <source>
        <dbReference type="ARBA" id="ARBA00023015"/>
    </source>
</evidence>
<dbReference type="GO" id="GO:0003677">
    <property type="term" value="F:DNA binding"/>
    <property type="evidence" value="ECO:0007669"/>
    <property type="project" value="UniProtKB-KW"/>
</dbReference>
<proteinExistence type="inferred from homology"/>
<dbReference type="OrthoDB" id="7065657at2"/>
<name>A0A3N9U2A0_9VIBR</name>
<keyword evidence="4" id="KW-0804">Transcription</keyword>
<dbReference type="InterPro" id="IPR036388">
    <property type="entry name" value="WH-like_DNA-bd_sf"/>
</dbReference>
<feature type="domain" description="Sugar-binding" evidence="5">
    <location>
        <begin position="59"/>
        <end position="311"/>
    </location>
</feature>
<dbReference type="InterPro" id="IPR051054">
    <property type="entry name" value="SorC_transcr_regulators"/>
</dbReference>
<dbReference type="GO" id="GO:0030246">
    <property type="term" value="F:carbohydrate binding"/>
    <property type="evidence" value="ECO:0007669"/>
    <property type="project" value="InterPro"/>
</dbReference>
<evidence type="ECO:0000313" key="7">
    <source>
        <dbReference type="Proteomes" id="UP000281112"/>
    </source>
</evidence>
<dbReference type="AlphaFoldDB" id="A0A3N9U2A0"/>
<evidence type="ECO:0000256" key="1">
    <source>
        <dbReference type="ARBA" id="ARBA00010466"/>
    </source>
</evidence>
<evidence type="ECO:0000259" key="5">
    <source>
        <dbReference type="Pfam" id="PF04198"/>
    </source>
</evidence>
<keyword evidence="7" id="KW-1185">Reference proteome</keyword>
<dbReference type="RefSeq" id="WP_124937095.1">
    <property type="nucleotide sequence ID" value="NZ_RJVQ01000003.1"/>
</dbReference>
<gene>
    <name evidence="6" type="ORF">EES38_10325</name>
</gene>
<sequence>MSENYTKSELMMRAAWLYYVNGKNQNEIASVLGVSRPVVQRLIAAAKDEGAVSISIQHPIATCLDYAELLKEKYQLHTCNVVPVAQGQSVLECIAYGGAQTISQHIEQNSIHTIGIGSGNTLKRCVNHLEPRDFNLKRCVSLISAIGLDGQCNYYDDVSLMLASRIKANYYQLAAPRYALDKRDMDIWCHNRLYLHHADVASQCDITFIGLGEIGKDSPITIDGFISEAQSKELEHLGCIGEILGRFIDIEGRPIECSFNELVTSFDIRRNSSQRIAIAGGESKRPPILAALNGKWINGLVTDELTAKWLLTK</sequence>
<accession>A0A3N9U2A0</accession>
<comment type="similarity">
    <text evidence="1">Belongs to the SorC transcriptional regulatory family.</text>
</comment>
<evidence type="ECO:0000256" key="3">
    <source>
        <dbReference type="ARBA" id="ARBA00023125"/>
    </source>
</evidence>
<evidence type="ECO:0000313" key="6">
    <source>
        <dbReference type="EMBL" id="RQW63632.1"/>
    </source>
</evidence>
<dbReference type="Gene3D" id="1.10.10.10">
    <property type="entry name" value="Winged helix-like DNA-binding domain superfamily/Winged helix DNA-binding domain"/>
    <property type="match status" value="1"/>
</dbReference>
<keyword evidence="2" id="KW-0805">Transcription regulation</keyword>
<dbReference type="SUPFAM" id="SSF100950">
    <property type="entry name" value="NagB/RpiA/CoA transferase-like"/>
    <property type="match status" value="1"/>
</dbReference>
<organism evidence="6 7">
    <name type="scientific">Vibrio viridaestus</name>
    <dbReference type="NCBI Taxonomy" id="2487322"/>
    <lineage>
        <taxon>Bacteria</taxon>
        <taxon>Pseudomonadati</taxon>
        <taxon>Pseudomonadota</taxon>
        <taxon>Gammaproteobacteria</taxon>
        <taxon>Vibrionales</taxon>
        <taxon>Vibrionaceae</taxon>
        <taxon>Vibrio</taxon>
    </lineage>
</organism>
<dbReference type="Proteomes" id="UP000281112">
    <property type="component" value="Unassembled WGS sequence"/>
</dbReference>